<reference evidence="1 2" key="1">
    <citation type="submission" date="2024-12" db="EMBL/GenBank/DDBJ databases">
        <authorList>
            <person name="Hu S."/>
        </authorList>
    </citation>
    <scope>NUCLEOTIDE SEQUENCE [LARGE SCALE GENOMIC DNA]</scope>
    <source>
        <strain evidence="1 2">THG-T11</strain>
    </source>
</reference>
<dbReference type="Proteomes" id="UP001517247">
    <property type="component" value="Unassembled WGS sequence"/>
</dbReference>
<dbReference type="RefSeq" id="WP_138723735.1">
    <property type="nucleotide sequence ID" value="NZ_SSHJ02000007.1"/>
</dbReference>
<sequence length="141" mass="16663">MTTIEVFNDQERFVLAMDDFRINLHLSNKVLFLKYVSEPPFGDSYHQLSIDGVEYEGYVWGCNFVFPFGQNFLVCSYMRVLYERKTIIINLLTKKNYILPKYYHSFEVKDNAIEFVNSNDTKQAAVEVKRLMFSEIENLTN</sequence>
<gene>
    <name evidence="1" type="ORF">E6A44_013730</name>
</gene>
<name>A0ABW9JA27_9SPHI</name>
<comment type="caution">
    <text evidence="1">The sequence shown here is derived from an EMBL/GenBank/DDBJ whole genome shotgun (WGS) entry which is preliminary data.</text>
</comment>
<dbReference type="EMBL" id="SSHJ02000007">
    <property type="protein sequence ID" value="MFN0256643.1"/>
    <property type="molecule type" value="Genomic_DNA"/>
</dbReference>
<evidence type="ECO:0000313" key="1">
    <source>
        <dbReference type="EMBL" id="MFN0256643.1"/>
    </source>
</evidence>
<organism evidence="1 2">
    <name type="scientific">Pedobacter ureilyticus</name>
    <dbReference type="NCBI Taxonomy" id="1393051"/>
    <lineage>
        <taxon>Bacteria</taxon>
        <taxon>Pseudomonadati</taxon>
        <taxon>Bacteroidota</taxon>
        <taxon>Sphingobacteriia</taxon>
        <taxon>Sphingobacteriales</taxon>
        <taxon>Sphingobacteriaceae</taxon>
        <taxon>Pedobacter</taxon>
    </lineage>
</organism>
<evidence type="ECO:0000313" key="2">
    <source>
        <dbReference type="Proteomes" id="UP001517247"/>
    </source>
</evidence>
<accession>A0ABW9JA27</accession>
<proteinExistence type="predicted"/>
<protein>
    <submittedName>
        <fullName evidence="1">Uncharacterized protein</fullName>
    </submittedName>
</protein>
<keyword evidence="2" id="KW-1185">Reference proteome</keyword>